<comment type="caution">
    <text evidence="2">The sequence shown here is derived from an EMBL/GenBank/DDBJ whole genome shotgun (WGS) entry which is preliminary data.</text>
</comment>
<keyword evidence="3" id="KW-1185">Reference proteome</keyword>
<protein>
    <submittedName>
        <fullName evidence="2">Uncharacterized protein</fullName>
    </submittedName>
</protein>
<dbReference type="RefSeq" id="XP_040718135.1">
    <property type="nucleotide sequence ID" value="XM_040859827.1"/>
</dbReference>
<feature type="region of interest" description="Disordered" evidence="1">
    <location>
        <begin position="1"/>
        <end position="47"/>
    </location>
</feature>
<accession>A0A1Y2E7H4</accession>
<reference evidence="2 3" key="1">
    <citation type="submission" date="2016-07" db="EMBL/GenBank/DDBJ databases">
        <title>Pervasive Adenine N6-methylation of Active Genes in Fungi.</title>
        <authorList>
            <consortium name="DOE Joint Genome Institute"/>
            <person name="Mondo S.J."/>
            <person name="Dannebaum R.O."/>
            <person name="Kuo R.C."/>
            <person name="Labutti K."/>
            <person name="Haridas S."/>
            <person name="Kuo A."/>
            <person name="Salamov A."/>
            <person name="Ahrendt S.R."/>
            <person name="Lipzen A."/>
            <person name="Sullivan W."/>
            <person name="Andreopoulos W.B."/>
            <person name="Clum A."/>
            <person name="Lindquist E."/>
            <person name="Daum C."/>
            <person name="Ramamoorthy G.K."/>
            <person name="Gryganskyi A."/>
            <person name="Culley D."/>
            <person name="Magnuson J.K."/>
            <person name="James T.Y."/>
            <person name="O'Malley M.A."/>
            <person name="Stajich J.E."/>
            <person name="Spatafora J.W."/>
            <person name="Visel A."/>
            <person name="Grigoriev I.V."/>
        </authorList>
    </citation>
    <scope>NUCLEOTIDE SEQUENCE [LARGE SCALE GENOMIC DNA]</scope>
    <source>
        <strain evidence="2 3">CBS 129021</strain>
    </source>
</reference>
<feature type="compositionally biased region" description="Low complexity" evidence="1">
    <location>
        <begin position="1"/>
        <end position="10"/>
    </location>
</feature>
<feature type="compositionally biased region" description="Basic residues" evidence="1">
    <location>
        <begin position="11"/>
        <end position="24"/>
    </location>
</feature>
<dbReference type="InParanoid" id="A0A1Y2E7H4"/>
<gene>
    <name evidence="2" type="ORF">BCR38DRAFT_427295</name>
</gene>
<evidence type="ECO:0000256" key="1">
    <source>
        <dbReference type="SAM" id="MobiDB-lite"/>
    </source>
</evidence>
<evidence type="ECO:0000313" key="3">
    <source>
        <dbReference type="Proteomes" id="UP000193689"/>
    </source>
</evidence>
<evidence type="ECO:0000313" key="2">
    <source>
        <dbReference type="EMBL" id="ORY67511.1"/>
    </source>
</evidence>
<dbReference type="GeneID" id="63776039"/>
<dbReference type="EMBL" id="MCFJ01000004">
    <property type="protein sequence ID" value="ORY67511.1"/>
    <property type="molecule type" value="Genomic_DNA"/>
</dbReference>
<dbReference type="AlphaFoldDB" id="A0A1Y2E7H4"/>
<name>A0A1Y2E7H4_9PEZI</name>
<proteinExistence type="predicted"/>
<dbReference type="Proteomes" id="UP000193689">
    <property type="component" value="Unassembled WGS sequence"/>
</dbReference>
<sequence>MTNSRSAHSPPRSRHERSTSRRPTKCSMTHCRGTCPARPSTPNSRGIRTRARRQMRLCMVIELAYYSASYYKTDYGKPLLSSRELCECTHQIERDEDAAFMFLTSRELVGDRDIVDSAYSLPDARRAGERGDGWVASKIKRSCGGSAEGSD</sequence>
<organism evidence="2 3">
    <name type="scientific">Pseudomassariella vexata</name>
    <dbReference type="NCBI Taxonomy" id="1141098"/>
    <lineage>
        <taxon>Eukaryota</taxon>
        <taxon>Fungi</taxon>
        <taxon>Dikarya</taxon>
        <taxon>Ascomycota</taxon>
        <taxon>Pezizomycotina</taxon>
        <taxon>Sordariomycetes</taxon>
        <taxon>Xylariomycetidae</taxon>
        <taxon>Amphisphaeriales</taxon>
        <taxon>Pseudomassariaceae</taxon>
        <taxon>Pseudomassariella</taxon>
    </lineage>
</organism>